<dbReference type="VEuPathDB" id="ToxoDB:TGFOU_364770"/>
<sequence length="126" mass="14240">GGVADRTRRPLVSRFLMIHGVLFSLLGAPELRSSLFSCFRCSVLRIIPETFSPLFQVFLSAPSCSRSKSYSSNFCCCRRLRGSINDTLSTFFCKVHVYIFSCMCMHVCKHSSFSFSRWAISVDVPC</sequence>
<proteinExistence type="predicted"/>
<gene>
    <name evidence="2" type="ORF">TGFOU_364770</name>
</gene>
<feature type="non-terminal residue" evidence="2">
    <location>
        <position position="1"/>
    </location>
</feature>
<accession>A0A086L0V5</accession>
<reference evidence="2" key="1">
    <citation type="submission" date="2014-07" db="EMBL/GenBank/DDBJ databases">
        <authorList>
            <person name="Sibley D."/>
            <person name="Venepally P."/>
            <person name="Karamycheva S."/>
            <person name="Hadjithomas M."/>
            <person name="Khan A."/>
            <person name="Brunk B."/>
            <person name="Roos D."/>
            <person name="Caler E."/>
            <person name="Lorenzi H."/>
        </authorList>
    </citation>
    <scope>NUCLEOTIDE SEQUENCE [LARGE SCALE GENOMIC DNA]</scope>
    <source>
        <strain evidence="2">FOU</strain>
    </source>
</reference>
<feature type="chain" id="PRO_5001809663" description="Transmembrane protein" evidence="1">
    <location>
        <begin position="28"/>
        <end position="126"/>
    </location>
</feature>
<evidence type="ECO:0000256" key="1">
    <source>
        <dbReference type="SAM" id="SignalP"/>
    </source>
</evidence>
<name>A0A086L0V5_TOXGO</name>
<dbReference type="Proteomes" id="UP000028838">
    <property type="component" value="Unassembled WGS sequence"/>
</dbReference>
<dbReference type="AlphaFoldDB" id="A0A086L0V5"/>
<organism evidence="2">
    <name type="scientific">Toxoplasma gondii FOU</name>
    <dbReference type="NCBI Taxonomy" id="943167"/>
    <lineage>
        <taxon>Eukaryota</taxon>
        <taxon>Sar</taxon>
        <taxon>Alveolata</taxon>
        <taxon>Apicomplexa</taxon>
        <taxon>Conoidasida</taxon>
        <taxon>Coccidia</taxon>
        <taxon>Eucoccidiorida</taxon>
        <taxon>Eimeriorina</taxon>
        <taxon>Sarcocystidae</taxon>
        <taxon>Toxoplasma</taxon>
    </lineage>
</organism>
<dbReference type="EMBL" id="AEYH02001466">
    <property type="protein sequence ID" value="KFG50273.1"/>
    <property type="molecule type" value="Genomic_DNA"/>
</dbReference>
<protein>
    <recommendedName>
        <fullName evidence="3">Transmembrane protein</fullName>
    </recommendedName>
</protein>
<comment type="caution">
    <text evidence="2">The sequence shown here is derived from an EMBL/GenBank/DDBJ whole genome shotgun (WGS) entry which is preliminary data.</text>
</comment>
<keyword evidence="1" id="KW-0732">Signal</keyword>
<feature type="signal peptide" evidence="1">
    <location>
        <begin position="1"/>
        <end position="27"/>
    </location>
</feature>
<evidence type="ECO:0008006" key="3">
    <source>
        <dbReference type="Google" id="ProtNLM"/>
    </source>
</evidence>
<evidence type="ECO:0000313" key="2">
    <source>
        <dbReference type="EMBL" id="KFG50273.1"/>
    </source>
</evidence>